<feature type="region of interest" description="Disordered" evidence="1">
    <location>
        <begin position="64"/>
        <end position="106"/>
    </location>
</feature>
<dbReference type="HOGENOM" id="CLU_022840_1_0_1"/>
<protein>
    <submittedName>
        <fullName evidence="3">Heat shock protein</fullName>
    </submittedName>
</protein>
<dbReference type="STRING" id="3702.Q9M1L8"/>
<dbReference type="EMBL" id="AL138654">
    <property type="protein sequence ID" value="CAB86674.1"/>
    <property type="molecule type" value="Genomic_DNA"/>
</dbReference>
<dbReference type="PIR" id="T47345">
    <property type="entry name" value="T47345"/>
</dbReference>
<reference evidence="3" key="5">
    <citation type="submission" date="2016-05" db="EMBL/GenBank/DDBJ databases">
        <authorList>
            <person name="Krishnakumar V."/>
            <person name="Cheng C.-Y."/>
            <person name="Chan A.P."/>
            <person name="Schobel S."/>
            <person name="Kim M."/>
            <person name="Ferlanti E.S."/>
            <person name="Belyaeva I."/>
            <person name="Rosen B.D."/>
            <person name="Micklem G."/>
            <person name="Miller J.R."/>
            <person name="Vaughn M."/>
            <person name="Town C.D."/>
        </authorList>
    </citation>
    <scope>NUCLEOTIDE SEQUENCE</scope>
</reference>
<reference evidence="5" key="6">
    <citation type="journal article" date="2017" name="Plant J.">
        <title>Araport11: a complete reannotation of the Arabidopsis thaliana reference genome.</title>
        <authorList>
            <person name="Cheng C.Y."/>
            <person name="Krishnakumar V."/>
            <person name="Chan A.P."/>
            <person name="Thibaud-Nissen F."/>
            <person name="Schobel S."/>
            <person name="Town C.D."/>
        </authorList>
    </citation>
    <scope>GENOME REANNOTATION</scope>
    <source>
        <strain evidence="5">cv. Columbia</strain>
    </source>
</reference>
<dbReference type="Proteomes" id="UP000006548">
    <property type="component" value="Chromosome 3"/>
</dbReference>
<dbReference type="EMBL" id="CP002686">
    <property type="protein sequence ID" value="AEE77757.1"/>
    <property type="molecule type" value="Genomic_DNA"/>
</dbReference>
<feature type="compositionally biased region" description="Polar residues" evidence="1">
    <location>
        <begin position="295"/>
        <end position="306"/>
    </location>
</feature>
<reference evidence="4" key="3">
    <citation type="submission" date="2000-04" db="EMBL/GenBank/DDBJ databases">
        <authorList>
            <person name="EU Arabidopsis sequencing project"/>
        </authorList>
    </citation>
    <scope>NUCLEOTIDE SEQUENCE</scope>
</reference>
<sequence length="312" mass="35191">MAKMFGFKRLSGQMAFVAILRHEDYSDTDSGNMPQTEVPEMQEEEEVYRVTIDDDEIFQHCAARRQQRGRPNLQSTAKRESSAQRSGGSSRVSIRSGSRGSRKRQSFETTIEDNITSFREFQRQSFHPGAFDQDDYDEFKKAEAIFIPLDLPKHTRFYWACINALEELVYWRKYFIDIAASTDEDKVQLLEAMTGVSPNNQDVPKQLGSGHSFGHIQEWGTPPNAPHWGTPLIAPQWRQIFGKFQQVGSQGDGATMETPPIIQQTSSSGVGFTNYFETGQIPQTPRPGGLFNIYGTPQGSNANHHSNVGDEE</sequence>
<reference evidence="3 5" key="1">
    <citation type="journal article" date="2000" name="Nature">
        <title>Sequence and analysis of chromosome 3 of the plant Arabidopsis thaliana.</title>
        <authorList>
            <consortium name="European Union Chromosome 3 Arabidopsis Sequencing Consortium"/>
            <consortium name="Institute for Genomic Research"/>
            <consortium name="Kazusa DNA Research Institute"/>
            <person name="Salanoubat M."/>
            <person name="Lemcke K."/>
            <person name="Rieger M."/>
            <person name="Ansorge W."/>
            <person name="Unseld M."/>
            <person name="Fartmann B."/>
            <person name="Valle G."/>
            <person name="Blocker H."/>
            <person name="Perez-Alonso M."/>
            <person name="Obermaier B."/>
            <person name="Delseny M."/>
            <person name="Boutry M."/>
            <person name="Grivell L.A."/>
            <person name="Mache R."/>
            <person name="Puigdomenech P."/>
            <person name="De Simone V."/>
            <person name="Choisne N."/>
            <person name="Artiguenave F."/>
            <person name="Robert C."/>
            <person name="Brottier P."/>
            <person name="Wincker P."/>
            <person name="Cattolico L."/>
            <person name="Weissenbach J."/>
            <person name="Saurin W."/>
            <person name="Quetier F."/>
            <person name="Schafer M."/>
            <person name="Muller-Auer S."/>
            <person name="Gabel C."/>
            <person name="Fuchs M."/>
            <person name="Benes V."/>
            <person name="Wurmbach E."/>
            <person name="Drzonek H."/>
            <person name="Erfle H."/>
            <person name="Jordan N."/>
            <person name="Bangert S."/>
            <person name="Wiedelmann R."/>
            <person name="Kranz H."/>
            <person name="Voss H."/>
            <person name="Holland R."/>
            <person name="Brandt P."/>
            <person name="Nyakatura G."/>
            <person name="Vezzi A."/>
            <person name="D'Angelo M."/>
            <person name="Pallavicini A."/>
            <person name="Toppo S."/>
            <person name="Simionati B."/>
            <person name="Conrad A."/>
            <person name="Hornischer K."/>
            <person name="Kauer G."/>
            <person name="Lohnert T.H."/>
            <person name="Nordsiek G."/>
            <person name="Reichelt J."/>
            <person name="Scharfe M."/>
            <person name="Schon O."/>
            <person name="Bargues M."/>
            <person name="Terol J."/>
            <person name="Climent J."/>
            <person name="Navarro P."/>
            <person name="Collado C."/>
            <person name="Perez-Perez A."/>
            <person name="Ottenwalder B."/>
            <person name="Duchemin D."/>
            <person name="Cooke R."/>
            <person name="Laudie M."/>
            <person name="Berger-Llauro C."/>
            <person name="Purnelle B."/>
            <person name="Masuy D."/>
            <person name="de Haan M."/>
            <person name="Maarse A.C."/>
            <person name="Alcaraz J.P."/>
            <person name="Cottet A."/>
            <person name="Casacuberta E."/>
            <person name="Monfort A."/>
            <person name="Argiriou A."/>
            <person name="flores M."/>
            <person name="Liguori R."/>
            <person name="Vitale D."/>
            <person name="Mannhaupt G."/>
            <person name="Haase D."/>
            <person name="Schoof H."/>
            <person name="Rudd S."/>
            <person name="Zaccaria P."/>
            <person name="Mewes H.W."/>
            <person name="Mayer K.F."/>
            <person name="Kaul S."/>
            <person name="Town C.D."/>
            <person name="Koo H.L."/>
            <person name="Tallon L.J."/>
            <person name="Jenkins J."/>
            <person name="Rooney T."/>
            <person name="Rizzo M."/>
            <person name="Walts A."/>
            <person name="Utterback T."/>
            <person name="Fujii C.Y."/>
            <person name="Shea T.P."/>
            <person name="Creasy T.H."/>
            <person name="Haas B."/>
            <person name="Maiti R."/>
            <person name="Wu D."/>
            <person name="Peterson J."/>
            <person name="Van Aken S."/>
            <person name="Pai G."/>
            <person name="Militscher J."/>
            <person name="Sellers P."/>
            <person name="Gill J.E."/>
            <person name="Feldblyum T.V."/>
            <person name="Preuss D."/>
            <person name="Lin X."/>
            <person name="Nierman W.C."/>
            <person name="Salzberg S.L."/>
            <person name="White O."/>
            <person name="Venter J.C."/>
            <person name="Fraser C.M."/>
            <person name="Kaneko T."/>
            <person name="Nakamura Y."/>
            <person name="Sato S."/>
            <person name="Kato T."/>
            <person name="Asamizu E."/>
            <person name="Sasamoto S."/>
            <person name="Kimura T."/>
            <person name="Idesawa K."/>
            <person name="Kawashima K."/>
            <person name="Kishida Y."/>
            <person name="Kiyokawa C."/>
            <person name="Kohara M."/>
            <person name="Matsumoto M."/>
            <person name="Matsuno A."/>
            <person name="Muraki A."/>
            <person name="Nakayama S."/>
            <person name="Nakazaki N."/>
            <person name="Shinpo S."/>
            <person name="Takeuchi C."/>
            <person name="Wada T."/>
            <person name="Watanabe A."/>
            <person name="Yamada M."/>
            <person name="Yasuda M."/>
            <person name="Tabata S."/>
        </authorList>
    </citation>
    <scope>NUCLEOTIDE SEQUENCE [LARGE SCALE GENOMIC DNA]</scope>
    <source>
        <strain evidence="5">cv. Columbia</strain>
    </source>
</reference>
<keyword evidence="5" id="KW-1185">Reference proteome</keyword>
<feature type="compositionally biased region" description="Low complexity" evidence="1">
    <location>
        <begin position="85"/>
        <end position="99"/>
    </location>
</feature>
<dbReference type="KEGG" id="ath:AT3G42870"/>
<evidence type="ECO:0000313" key="4">
    <source>
        <dbReference type="EMBL" id="CAB86674.1"/>
    </source>
</evidence>
<reference evidence="3" key="4">
    <citation type="submission" date="2011-02" db="EMBL/GenBank/DDBJ databases">
        <authorList>
            <consortium name="TAIR"/>
            <person name="Swarbreck D."/>
            <person name="Lamesch P."/>
            <person name="Wilks C."/>
            <person name="Huala E."/>
        </authorList>
    </citation>
    <scope>NUCLEOTIDE SEQUENCE</scope>
</reference>
<dbReference type="GeneID" id="823333"/>
<dbReference type="AlphaFoldDB" id="Q9M1L8"/>
<dbReference type="RefSeq" id="NP_189873.1">
    <property type="nucleotide sequence ID" value="NM_114155.1"/>
</dbReference>
<dbReference type="Araport" id="AT3G42870"/>
<name>Q9M1L8_ARATH</name>
<reference evidence="4" key="2">
    <citation type="submission" date="2000-02" db="EMBL/GenBank/DDBJ databases">
        <authorList>
            <person name="Nyakatura G."/>
            <person name="Fartmann B."/>
            <person name="Dauner D."/>
            <person name="Sterr W."/>
            <person name="Holland R."/>
            <person name="Weichselgartner M."/>
            <person name="Mewes H.W."/>
            <person name="Rudd S."/>
            <person name="Lemcke K."/>
            <person name="Mayer K.F.X."/>
            <person name="Quetier F."/>
            <person name="Salanoubat M."/>
        </authorList>
    </citation>
    <scope>NUCLEOTIDE SEQUENCE</scope>
</reference>
<dbReference type="TAIR" id="AT3G42870"/>
<dbReference type="PaxDb" id="3702-AT3G42870.1"/>
<evidence type="ECO:0000313" key="3">
    <source>
        <dbReference type="EMBL" id="AEE77757.1"/>
    </source>
</evidence>
<organism evidence="4">
    <name type="scientific">Arabidopsis thaliana</name>
    <name type="common">Mouse-ear cress</name>
    <dbReference type="NCBI Taxonomy" id="3702"/>
    <lineage>
        <taxon>Eukaryota</taxon>
        <taxon>Viridiplantae</taxon>
        <taxon>Streptophyta</taxon>
        <taxon>Embryophyta</taxon>
        <taxon>Tracheophyta</taxon>
        <taxon>Spermatophyta</taxon>
        <taxon>Magnoliopsida</taxon>
        <taxon>eudicotyledons</taxon>
        <taxon>Gunneridae</taxon>
        <taxon>Pentapetalae</taxon>
        <taxon>rosids</taxon>
        <taxon>malvids</taxon>
        <taxon>Brassicales</taxon>
        <taxon>Brassicaceae</taxon>
        <taxon>Camelineae</taxon>
        <taxon>Arabidopsis</taxon>
    </lineage>
</organism>
<gene>
    <name evidence="4" type="primary">F18P9_30</name>
    <name evidence="2 3" type="ordered locus">At3g42870</name>
</gene>
<keyword evidence="3" id="KW-0346">Stress response</keyword>
<evidence type="ECO:0000313" key="5">
    <source>
        <dbReference type="Proteomes" id="UP000006548"/>
    </source>
</evidence>
<proteinExistence type="predicted"/>
<evidence type="ECO:0000313" key="2">
    <source>
        <dbReference type="Araport" id="AT3G42870"/>
    </source>
</evidence>
<accession>Q9M1L8</accession>
<evidence type="ECO:0000256" key="1">
    <source>
        <dbReference type="SAM" id="MobiDB-lite"/>
    </source>
</evidence>
<feature type="region of interest" description="Disordered" evidence="1">
    <location>
        <begin position="285"/>
        <end position="312"/>
    </location>
</feature>